<feature type="compositionally biased region" description="Low complexity" evidence="1">
    <location>
        <begin position="96"/>
        <end position="109"/>
    </location>
</feature>
<name>A0ABM3YND7_PANGU</name>
<proteinExistence type="predicted"/>
<accession>A0ABM3YND7</accession>
<gene>
    <name evidence="3" type="primary">LOC132709014</name>
</gene>
<evidence type="ECO:0000256" key="1">
    <source>
        <dbReference type="SAM" id="MobiDB-lite"/>
    </source>
</evidence>
<feature type="compositionally biased region" description="Low complexity" evidence="1">
    <location>
        <begin position="233"/>
        <end position="246"/>
    </location>
</feature>
<feature type="region of interest" description="Disordered" evidence="1">
    <location>
        <begin position="60"/>
        <end position="881"/>
    </location>
</feature>
<feature type="compositionally biased region" description="Low complexity" evidence="1">
    <location>
        <begin position="129"/>
        <end position="149"/>
    </location>
</feature>
<dbReference type="RefSeq" id="XP_060537612.1">
    <property type="nucleotide sequence ID" value="XM_060681629.1"/>
</dbReference>
<evidence type="ECO:0000313" key="3">
    <source>
        <dbReference type="RefSeq" id="XP_060537612.1"/>
    </source>
</evidence>
<sequence length="894" mass="92395">MPCEGLRFLHLLQLLPFRKPKTGRNMVPGTQRPTLTQGATLRILGKPANSGQLPIGACLPSDPRPSGLLPGQANFGKLESPETSSRPGRQRRSRPGTKAGVAAVKGRAGPDPPKAESAAGGGAVRERPFSAAAEAPPRPAGRPAQIPAPSSGRREAPAPRLSPLRPPAGNKSPAAPQQPGSRPAGEEAPPPPARGGGGAGSPPPLPGSPSGSPGRAGRRQPGSREGFPRDPPAGEAPRPAEASPPGQGRPAGSPSGRAGLPSRRTCSPVRGTRESQRAVGVEEGLAERGEGRSGPPRSLRAASELHGRARSAAAPGKRRLPGSSRAPRCSPEDVSAAEGEGRRGGSAGAPTRHRPPQGPPLPRHCPLREDKGAKAVGLGRGVAERIAKRNRRRQNRVPPERSPRAQPDPPRSTEAGRPRSKRASRILPPSPPQAAPGGSGEGAAPAASLCASQERPEPKRWDLKRKRDFDGEKMLVSRATGLLRPGSPCPQPRGGGALGSNSSLDPPGAPRTATARAPPPPASQYSSRAAPQRRRWAGQGLPAAPWRAAPGGSRRPQRPREAPASWPLRRGRRGWGSPGVPKFSGGQRPLPPGFLDSGWQGAKEGGADLPKGPRGVGGEKKRGGGVCLGSRSRRSAAFSVSQPPQPSSSSWWRGRRARGREAERQSCCGRTSFLSPRVCEEKSPETPGAPSRLHAKLQPPRGSAGPLDAASLGSPGRRRALRARIATPEAATLAEASHPQPFRPQLPPFSRGRSAPGEGSAPAKQGPLSPPRPGFAEGRTGSPVMSTFRPPEPQSPACRGTRREGMLGLHRRIAPPPRLGGACPGGSSTPPRTAVVKERREGASGDGWESASFSAKNSRDAGGSCAPAPPSPPPVCISPLGEARLCGGIPPAAS</sequence>
<dbReference type="GeneID" id="132709014"/>
<keyword evidence="2" id="KW-1185">Reference proteome</keyword>
<feature type="compositionally biased region" description="Basic and acidic residues" evidence="1">
    <location>
        <begin position="454"/>
        <end position="475"/>
    </location>
</feature>
<protein>
    <submittedName>
        <fullName evidence="3">Collagen alpha-1(I) chain-like</fullName>
    </submittedName>
</protein>
<feature type="compositionally biased region" description="Low complexity" evidence="1">
    <location>
        <begin position="208"/>
        <end position="224"/>
    </location>
</feature>
<organism evidence="2 3">
    <name type="scientific">Pantherophis guttatus</name>
    <name type="common">Corn snake</name>
    <name type="synonym">Elaphe guttata</name>
    <dbReference type="NCBI Taxonomy" id="94885"/>
    <lineage>
        <taxon>Eukaryota</taxon>
        <taxon>Metazoa</taxon>
        <taxon>Chordata</taxon>
        <taxon>Craniata</taxon>
        <taxon>Vertebrata</taxon>
        <taxon>Euteleostomi</taxon>
        <taxon>Lepidosauria</taxon>
        <taxon>Squamata</taxon>
        <taxon>Bifurcata</taxon>
        <taxon>Unidentata</taxon>
        <taxon>Episquamata</taxon>
        <taxon>Toxicofera</taxon>
        <taxon>Serpentes</taxon>
        <taxon>Colubroidea</taxon>
        <taxon>Colubridae</taxon>
        <taxon>Colubrinae</taxon>
        <taxon>Pantherophis</taxon>
    </lineage>
</organism>
<dbReference type="Proteomes" id="UP001652622">
    <property type="component" value="Unplaced"/>
</dbReference>
<evidence type="ECO:0000313" key="2">
    <source>
        <dbReference type="Proteomes" id="UP001652622"/>
    </source>
</evidence>
<reference evidence="3" key="1">
    <citation type="submission" date="2025-08" db="UniProtKB">
        <authorList>
            <consortium name="RefSeq"/>
        </authorList>
    </citation>
    <scope>IDENTIFICATION</scope>
    <source>
        <tissue evidence="3">Blood</tissue>
    </source>
</reference>
<feature type="compositionally biased region" description="Pro residues" evidence="1">
    <location>
        <begin position="867"/>
        <end position="876"/>
    </location>
</feature>